<dbReference type="Gene3D" id="1.20.5.1070">
    <property type="entry name" value="Head and neck region of the ectodomain of NDV fusion glycoprotein"/>
    <property type="match status" value="1"/>
</dbReference>
<evidence type="ECO:0000256" key="1">
    <source>
        <dbReference type="SAM" id="Coils"/>
    </source>
</evidence>
<reference evidence="3" key="1">
    <citation type="journal article" date="2019" name="Int. J. Syst. Evol. Microbiol.">
        <title>The Global Catalogue of Microorganisms (GCM) 10K type strain sequencing project: providing services to taxonomists for standard genome sequencing and annotation.</title>
        <authorList>
            <consortium name="The Broad Institute Genomics Platform"/>
            <consortium name="The Broad Institute Genome Sequencing Center for Infectious Disease"/>
            <person name="Wu L."/>
            <person name="Ma J."/>
        </authorList>
    </citation>
    <scope>NUCLEOTIDE SEQUENCE [LARGE SCALE GENOMIC DNA]</scope>
    <source>
        <strain evidence="3">KCTC 3913</strain>
    </source>
</reference>
<name>A0ABW5RUV8_9BACI</name>
<keyword evidence="3" id="KW-1185">Reference proteome</keyword>
<evidence type="ECO:0000313" key="2">
    <source>
        <dbReference type="EMBL" id="MFD2682460.1"/>
    </source>
</evidence>
<keyword evidence="2" id="KW-0645">Protease</keyword>
<comment type="caution">
    <text evidence="2">The sequence shown here is derived from an EMBL/GenBank/DDBJ whole genome shotgun (WGS) entry which is preliminary data.</text>
</comment>
<proteinExistence type="predicted"/>
<keyword evidence="2" id="KW-0378">Hydrolase</keyword>
<organism evidence="2 3">
    <name type="scientific">Bacillus seohaeanensis</name>
    <dbReference type="NCBI Taxonomy" id="284580"/>
    <lineage>
        <taxon>Bacteria</taxon>
        <taxon>Bacillati</taxon>
        <taxon>Bacillota</taxon>
        <taxon>Bacilli</taxon>
        <taxon>Bacillales</taxon>
        <taxon>Bacillaceae</taxon>
        <taxon>Bacillus</taxon>
    </lineage>
</organism>
<accession>A0ABW5RUV8</accession>
<gene>
    <name evidence="2" type="ORF">ACFSUL_17105</name>
</gene>
<keyword evidence="1" id="KW-0175">Coiled coil</keyword>
<dbReference type="RefSeq" id="WP_377937121.1">
    <property type="nucleotide sequence ID" value="NZ_JBHUMF010000031.1"/>
</dbReference>
<dbReference type="GO" id="GO:0006508">
    <property type="term" value="P:proteolysis"/>
    <property type="evidence" value="ECO:0007669"/>
    <property type="project" value="UniProtKB-KW"/>
</dbReference>
<evidence type="ECO:0000313" key="3">
    <source>
        <dbReference type="Proteomes" id="UP001597506"/>
    </source>
</evidence>
<dbReference type="EMBL" id="JBHUMF010000031">
    <property type="protein sequence ID" value="MFD2682460.1"/>
    <property type="molecule type" value="Genomic_DNA"/>
</dbReference>
<feature type="coiled-coil region" evidence="1">
    <location>
        <begin position="3"/>
        <end position="30"/>
    </location>
</feature>
<dbReference type="Proteomes" id="UP001597506">
    <property type="component" value="Unassembled WGS sequence"/>
</dbReference>
<dbReference type="GO" id="GO:0008233">
    <property type="term" value="F:peptidase activity"/>
    <property type="evidence" value="ECO:0007669"/>
    <property type="project" value="UniProtKB-KW"/>
</dbReference>
<protein>
    <submittedName>
        <fullName evidence="2">Serine protease</fullName>
    </submittedName>
</protein>
<sequence>MEIREIEEKIYQLETEIALLKKHVKETQRKCDHHFQGNLNYETCIKCNKVNVLYY</sequence>